<feature type="compositionally biased region" description="Low complexity" evidence="13">
    <location>
        <begin position="503"/>
        <end position="512"/>
    </location>
</feature>
<feature type="compositionally biased region" description="Basic and acidic residues" evidence="13">
    <location>
        <begin position="272"/>
        <end position="295"/>
    </location>
</feature>
<dbReference type="PANTHER" id="PTHR22792:SF62">
    <property type="entry name" value="LA-RELATED PROTEIN 7"/>
    <property type="match status" value="1"/>
</dbReference>
<keyword evidence="9" id="KW-0508">mRNA splicing</keyword>
<evidence type="ECO:0000256" key="7">
    <source>
        <dbReference type="ARBA" id="ARBA00023015"/>
    </source>
</evidence>
<evidence type="ECO:0000256" key="6">
    <source>
        <dbReference type="ARBA" id="ARBA00022884"/>
    </source>
</evidence>
<dbReference type="Proteomes" id="UP001652582">
    <property type="component" value="Chromosome 9"/>
</dbReference>
<evidence type="ECO:0000256" key="4">
    <source>
        <dbReference type="ARBA" id="ARBA00022782"/>
    </source>
</evidence>
<evidence type="ECO:0000256" key="13">
    <source>
        <dbReference type="SAM" id="MobiDB-lite"/>
    </source>
</evidence>
<dbReference type="InterPro" id="IPR045180">
    <property type="entry name" value="La_dom_prot"/>
</dbReference>
<dbReference type="InterPro" id="IPR035979">
    <property type="entry name" value="RBD_domain_sf"/>
</dbReference>
<proteinExistence type="predicted"/>
<dbReference type="GeneID" id="112056944"/>
<protein>
    <recommendedName>
        <fullName evidence="2">La-related protein 7</fullName>
    </recommendedName>
    <alternativeName>
        <fullName evidence="11">La ribonucleoprotein domain family member 7</fullName>
    </alternativeName>
</protein>
<evidence type="ECO:0000256" key="5">
    <source>
        <dbReference type="ARBA" id="ARBA00022871"/>
    </source>
</evidence>
<evidence type="ECO:0000256" key="2">
    <source>
        <dbReference type="ARBA" id="ARBA00015867"/>
    </source>
</evidence>
<dbReference type="InterPro" id="IPR012677">
    <property type="entry name" value="Nucleotide-bd_a/b_plait_sf"/>
</dbReference>
<feature type="domain" description="HTH La-type RNA-binding" evidence="15">
    <location>
        <begin position="24"/>
        <end position="114"/>
    </location>
</feature>
<feature type="domain" description="RRM" evidence="14">
    <location>
        <begin position="117"/>
        <end position="192"/>
    </location>
</feature>
<sequence>MESESADTADPATKHENNPRKRFRHRKKQLYENIMKQMEFYFSDANLSKDRFLGELVKNDPFVPLSEFLKFNKIRSLTQDVNDIAKAMKHSTFLELSDDKLKVKRRTPMLPYDADSRTVYVESIPVTAGREWLERVFSDYGHVAYISLPKFKNSNKIKGFAFIEYDKPQDAQKCLNAFNKMGCKLPSSTAPEELSSIKMFSVDNIEENPEIHENTENNPDGKEEYEPPKKKTKKRDKKPPKTLDLKHDQESDNEKRIDTPTEDNKSVTTPSEEGKTTDVELESKDDLTSHDEGKPSDSTARKKKIKKRSSKEKGKAKALAKDEALKGALLGLQVLPKLEWKSLRNKYLNLQRRHMKEVKINLRNNKHAYSGIPDPAAPSMEVEPVKYSTQDIDSTKNVEPLQKIPGVFVKEVLPEPCLDVRLTKRTIKTNIHVLHVDVKEGQPDVIIRFDSAKAADEYCANSSNRARVVCGAEEQEQWRLAESARANKRVRGRTRLLARAAALGEPPALAPASPQPTHTHIRFDE</sequence>
<dbReference type="InterPro" id="IPR036390">
    <property type="entry name" value="WH_DNA-bd_sf"/>
</dbReference>
<evidence type="ECO:0000259" key="14">
    <source>
        <dbReference type="PROSITE" id="PS50102"/>
    </source>
</evidence>
<organism evidence="16 17">
    <name type="scientific">Bicyclus anynana</name>
    <name type="common">Squinting bush brown butterfly</name>
    <dbReference type="NCBI Taxonomy" id="110368"/>
    <lineage>
        <taxon>Eukaryota</taxon>
        <taxon>Metazoa</taxon>
        <taxon>Ecdysozoa</taxon>
        <taxon>Arthropoda</taxon>
        <taxon>Hexapoda</taxon>
        <taxon>Insecta</taxon>
        <taxon>Pterygota</taxon>
        <taxon>Neoptera</taxon>
        <taxon>Endopterygota</taxon>
        <taxon>Lepidoptera</taxon>
        <taxon>Glossata</taxon>
        <taxon>Ditrysia</taxon>
        <taxon>Papilionoidea</taxon>
        <taxon>Nymphalidae</taxon>
        <taxon>Satyrinae</taxon>
        <taxon>Satyrini</taxon>
        <taxon>Mycalesina</taxon>
        <taxon>Bicyclus</taxon>
    </lineage>
</organism>
<dbReference type="PANTHER" id="PTHR22792">
    <property type="entry name" value="LUPUS LA PROTEIN-RELATED"/>
    <property type="match status" value="1"/>
</dbReference>
<evidence type="ECO:0000256" key="1">
    <source>
        <dbReference type="ARBA" id="ARBA00004642"/>
    </source>
</evidence>
<evidence type="ECO:0000256" key="8">
    <source>
        <dbReference type="ARBA" id="ARBA00023163"/>
    </source>
</evidence>
<evidence type="ECO:0000313" key="16">
    <source>
        <dbReference type="Proteomes" id="UP001652582"/>
    </source>
</evidence>
<dbReference type="RefSeq" id="XP_052739346.1">
    <property type="nucleotide sequence ID" value="XM_052883386.1"/>
</dbReference>
<evidence type="ECO:0000256" key="12">
    <source>
        <dbReference type="PROSITE-ProRule" id="PRU00332"/>
    </source>
</evidence>
<feature type="compositionally biased region" description="Basic and acidic residues" evidence="13">
    <location>
        <begin position="209"/>
        <end position="229"/>
    </location>
</feature>
<keyword evidence="6 12" id="KW-0694">RNA-binding</keyword>
<dbReference type="InterPro" id="IPR036388">
    <property type="entry name" value="WH-like_DNA-bd_sf"/>
</dbReference>
<dbReference type="PROSITE" id="PS50102">
    <property type="entry name" value="RRM"/>
    <property type="match status" value="1"/>
</dbReference>
<keyword evidence="16" id="KW-1185">Reference proteome</keyword>
<feature type="compositionally biased region" description="Basic residues" evidence="13">
    <location>
        <begin position="301"/>
        <end position="310"/>
    </location>
</feature>
<keyword evidence="7" id="KW-0805">Transcription regulation</keyword>
<feature type="region of interest" description="Disordered" evidence="13">
    <location>
        <begin position="207"/>
        <end position="318"/>
    </location>
</feature>
<dbReference type="Gene3D" id="1.10.10.10">
    <property type="entry name" value="Winged helix-like DNA-binding domain superfamily/Winged helix DNA-binding domain"/>
    <property type="match status" value="1"/>
</dbReference>
<evidence type="ECO:0000259" key="15">
    <source>
        <dbReference type="PROSITE" id="PS50961"/>
    </source>
</evidence>
<keyword evidence="8" id="KW-0804">Transcription</keyword>
<feature type="compositionally biased region" description="Basic and acidic residues" evidence="13">
    <location>
        <begin position="239"/>
        <end position="265"/>
    </location>
</feature>
<comment type="subcellular location">
    <subcellularLocation>
        <location evidence="1">Nucleus</location>
        <location evidence="1">Nucleoplasm</location>
    </subcellularLocation>
</comment>
<keyword evidence="3" id="KW-0507">mRNA processing</keyword>
<reference evidence="17" key="1">
    <citation type="submission" date="2025-08" db="UniProtKB">
        <authorList>
            <consortium name="RefSeq"/>
        </authorList>
    </citation>
    <scope>IDENTIFICATION</scope>
</reference>
<dbReference type="CDD" id="cd12290">
    <property type="entry name" value="RRM1_LARP7"/>
    <property type="match status" value="1"/>
</dbReference>
<evidence type="ECO:0000256" key="11">
    <source>
        <dbReference type="ARBA" id="ARBA00029640"/>
    </source>
</evidence>
<feature type="region of interest" description="Disordered" evidence="13">
    <location>
        <begin position="1"/>
        <end position="25"/>
    </location>
</feature>
<dbReference type="Pfam" id="PF05383">
    <property type="entry name" value="La"/>
    <property type="match status" value="1"/>
</dbReference>
<dbReference type="SMART" id="SM00715">
    <property type="entry name" value="LA"/>
    <property type="match status" value="1"/>
</dbReference>
<dbReference type="InterPro" id="IPR006630">
    <property type="entry name" value="La_HTH"/>
</dbReference>
<evidence type="ECO:0000256" key="9">
    <source>
        <dbReference type="ARBA" id="ARBA00023187"/>
    </source>
</evidence>
<dbReference type="InterPro" id="IPR000504">
    <property type="entry name" value="RRM_dom"/>
</dbReference>
<dbReference type="Pfam" id="PF00076">
    <property type="entry name" value="RRM_1"/>
    <property type="match status" value="1"/>
</dbReference>
<dbReference type="SUPFAM" id="SSF46785">
    <property type="entry name" value="Winged helix' DNA-binding domain"/>
    <property type="match status" value="1"/>
</dbReference>
<evidence type="ECO:0000313" key="17">
    <source>
        <dbReference type="RefSeq" id="XP_052739346.1"/>
    </source>
</evidence>
<dbReference type="Gene3D" id="3.30.70.330">
    <property type="match status" value="1"/>
</dbReference>
<keyword evidence="5" id="KW-0744">Spermatogenesis</keyword>
<name>A0ABM3LJV6_BICAN</name>
<gene>
    <name evidence="17" type="primary">LOC112056944</name>
</gene>
<keyword evidence="10" id="KW-0539">Nucleus</keyword>
<evidence type="ECO:0000256" key="3">
    <source>
        <dbReference type="ARBA" id="ARBA00022664"/>
    </source>
</evidence>
<dbReference type="PRINTS" id="PR00302">
    <property type="entry name" value="LUPUSLA"/>
</dbReference>
<feature type="region of interest" description="Disordered" evidence="13">
    <location>
        <begin position="503"/>
        <end position="525"/>
    </location>
</feature>
<dbReference type="PROSITE" id="PS50961">
    <property type="entry name" value="HTH_LA"/>
    <property type="match status" value="1"/>
</dbReference>
<accession>A0ABM3LJV6</accession>
<dbReference type="CDD" id="cd07323">
    <property type="entry name" value="LAM"/>
    <property type="match status" value="1"/>
</dbReference>
<keyword evidence="4" id="KW-0221">Differentiation</keyword>
<dbReference type="InterPro" id="IPR002344">
    <property type="entry name" value="Lupus_La"/>
</dbReference>
<dbReference type="SMART" id="SM00360">
    <property type="entry name" value="RRM"/>
    <property type="match status" value="1"/>
</dbReference>
<evidence type="ECO:0000256" key="10">
    <source>
        <dbReference type="ARBA" id="ARBA00023242"/>
    </source>
</evidence>
<dbReference type="SUPFAM" id="SSF54928">
    <property type="entry name" value="RNA-binding domain, RBD"/>
    <property type="match status" value="1"/>
</dbReference>
<dbReference type="InterPro" id="IPR034887">
    <property type="entry name" value="LARP7_RRM1"/>
</dbReference>